<dbReference type="OrthoDB" id="6612291at2759"/>
<evidence type="ECO:0000256" key="5">
    <source>
        <dbReference type="ARBA" id="ARBA00022989"/>
    </source>
</evidence>
<dbReference type="EMBL" id="KN846951">
    <property type="protein sequence ID" value="KIV87783.1"/>
    <property type="molecule type" value="Genomic_DNA"/>
</dbReference>
<accession>A0A0D1ZLU9</accession>
<evidence type="ECO:0000256" key="6">
    <source>
        <dbReference type="ARBA" id="ARBA00023136"/>
    </source>
</evidence>
<dbReference type="PROSITE" id="PS50850">
    <property type="entry name" value="MFS"/>
    <property type="match status" value="1"/>
</dbReference>
<proteinExistence type="inferred from homology"/>
<feature type="domain" description="Major facilitator superfamily (MFS) profile" evidence="10">
    <location>
        <begin position="31"/>
        <end position="473"/>
    </location>
</feature>
<feature type="transmembrane region" description="Helical" evidence="9">
    <location>
        <begin position="448"/>
        <end position="469"/>
    </location>
</feature>
<keyword evidence="3 7" id="KW-0813">Transport</keyword>
<dbReference type="Pfam" id="PF00083">
    <property type="entry name" value="Sugar_tr"/>
    <property type="match status" value="1"/>
</dbReference>
<dbReference type="GO" id="GO:0016020">
    <property type="term" value="C:membrane"/>
    <property type="evidence" value="ECO:0007669"/>
    <property type="project" value="UniProtKB-SubCell"/>
</dbReference>
<protein>
    <recommendedName>
        <fullName evidence="10">Major facilitator superfamily (MFS) profile domain-containing protein</fullName>
    </recommendedName>
</protein>
<dbReference type="GO" id="GO:0005351">
    <property type="term" value="F:carbohydrate:proton symporter activity"/>
    <property type="evidence" value="ECO:0007669"/>
    <property type="project" value="TreeGrafter"/>
</dbReference>
<dbReference type="InterPro" id="IPR020846">
    <property type="entry name" value="MFS_dom"/>
</dbReference>
<dbReference type="HOGENOM" id="CLU_001265_30_13_1"/>
<keyword evidence="6 9" id="KW-0472">Membrane</keyword>
<dbReference type="InterPro" id="IPR036259">
    <property type="entry name" value="MFS_trans_sf"/>
</dbReference>
<evidence type="ECO:0000256" key="1">
    <source>
        <dbReference type="ARBA" id="ARBA00004141"/>
    </source>
</evidence>
<feature type="compositionally biased region" description="Basic and acidic residues" evidence="8">
    <location>
        <begin position="509"/>
        <end position="532"/>
    </location>
</feature>
<evidence type="ECO:0000313" key="11">
    <source>
        <dbReference type="EMBL" id="KIV87783.1"/>
    </source>
</evidence>
<dbReference type="InterPro" id="IPR003663">
    <property type="entry name" value="Sugar/inositol_transpt"/>
</dbReference>
<evidence type="ECO:0000256" key="4">
    <source>
        <dbReference type="ARBA" id="ARBA00022692"/>
    </source>
</evidence>
<sequence length="532" mass="58242">MARSAKFNQYLVSIHNPLSFGGTGADVVKKVVWFVTFGSFTYGYCSSIIATTLAQPSFITYMHLDTASNAAQLFGAVNGLFQAGGFLGSLSISMTADYLGRRKALMSGALFALVGGALQAGSVDIAMYLVMRFITGLGVGMLIVMVPLYQSEIAPPEIRGFIVSAHAIVLSVGYVVASWVGLGFYFVNAGGAQWRLPLAIQCVAPLILAAGSLWLPESPRWLIAKDRTEDALKSFRSTRGESDDPNNPGAIQAEFELIVAQINHERHNQLSIMDLLKRPSMRTRFFIGFIIMFGYQCTGTQVINNYGPELYKSLGFDTVQQLLIQGGWISTCPLMNIVCMFVIDRLGRTKLMMTGFLAIVAALVGECATVAVFQSTGHRGAAAGAVVFLFMHVLCTTFFIDGVTYVYATEIFPTPQRAKGAAFALSGQYCATIIFLSSAPLAFQNIDWKYYLVFVVLSLGMFFVVLLTFPETKNKTLEELSAVFGDSVEGLTRQEEDELYRERGHHKDHHPDAIVPDDKTPARHLEVTSDKM</sequence>
<evidence type="ECO:0000256" key="2">
    <source>
        <dbReference type="ARBA" id="ARBA00010992"/>
    </source>
</evidence>
<keyword evidence="4 9" id="KW-0812">Transmembrane</keyword>
<name>A0A0D1ZLU9_9EURO</name>
<dbReference type="PRINTS" id="PR00171">
    <property type="entry name" value="SUGRTRNSPORT"/>
</dbReference>
<feature type="transmembrane region" description="Helical" evidence="9">
    <location>
        <begin position="385"/>
        <end position="408"/>
    </location>
</feature>
<dbReference type="NCBIfam" id="TIGR00879">
    <property type="entry name" value="SP"/>
    <property type="match status" value="1"/>
</dbReference>
<comment type="similarity">
    <text evidence="2 7">Belongs to the major facilitator superfamily. Sugar transporter (TC 2.A.1.1) family.</text>
</comment>
<feature type="transmembrane region" description="Helical" evidence="9">
    <location>
        <begin position="31"/>
        <end position="53"/>
    </location>
</feature>
<dbReference type="InterPro" id="IPR050360">
    <property type="entry name" value="MFS_Sugar_Transporters"/>
</dbReference>
<feature type="transmembrane region" description="Helical" evidence="9">
    <location>
        <begin position="323"/>
        <end position="343"/>
    </location>
</feature>
<evidence type="ECO:0000256" key="7">
    <source>
        <dbReference type="RuleBase" id="RU003346"/>
    </source>
</evidence>
<reference evidence="11 12" key="1">
    <citation type="submission" date="2015-01" db="EMBL/GenBank/DDBJ databases">
        <title>The Genome Sequence of Exophiala sideris CBS121828.</title>
        <authorList>
            <consortium name="The Broad Institute Genomics Platform"/>
            <person name="Cuomo C."/>
            <person name="de Hoog S."/>
            <person name="Gorbushina A."/>
            <person name="Stielow B."/>
            <person name="Teixiera M."/>
            <person name="Abouelleil A."/>
            <person name="Chapman S.B."/>
            <person name="Priest M."/>
            <person name="Young S.K."/>
            <person name="Wortman J."/>
            <person name="Nusbaum C."/>
            <person name="Birren B."/>
        </authorList>
    </citation>
    <scope>NUCLEOTIDE SEQUENCE [LARGE SCALE GENOMIC DNA]</scope>
    <source>
        <strain evidence="11 12">CBS 121828</strain>
    </source>
</reference>
<evidence type="ECO:0000256" key="8">
    <source>
        <dbReference type="SAM" id="MobiDB-lite"/>
    </source>
</evidence>
<dbReference type="PANTHER" id="PTHR48022:SF11">
    <property type="entry name" value="MONOSACCHARIDE TRANSPORTER (HXT8), PUTATIVE (AFU_ORTHOLOGUE AFUA_2G08120)-RELATED"/>
    <property type="match status" value="1"/>
</dbReference>
<keyword evidence="5 9" id="KW-1133">Transmembrane helix</keyword>
<evidence type="ECO:0000256" key="3">
    <source>
        <dbReference type="ARBA" id="ARBA00022448"/>
    </source>
</evidence>
<dbReference type="AlphaFoldDB" id="A0A0D1ZLU9"/>
<dbReference type="Proteomes" id="UP000053599">
    <property type="component" value="Unassembled WGS sequence"/>
</dbReference>
<dbReference type="InterPro" id="IPR005828">
    <property type="entry name" value="MFS_sugar_transport-like"/>
</dbReference>
<evidence type="ECO:0000259" key="10">
    <source>
        <dbReference type="PROSITE" id="PS50850"/>
    </source>
</evidence>
<feature type="transmembrane region" description="Helical" evidence="9">
    <location>
        <begin position="355"/>
        <end position="373"/>
    </location>
</feature>
<feature type="transmembrane region" description="Helical" evidence="9">
    <location>
        <begin position="104"/>
        <end position="123"/>
    </location>
</feature>
<evidence type="ECO:0000313" key="12">
    <source>
        <dbReference type="Proteomes" id="UP000053599"/>
    </source>
</evidence>
<dbReference type="PROSITE" id="PS00216">
    <property type="entry name" value="SUGAR_TRANSPORT_1"/>
    <property type="match status" value="1"/>
</dbReference>
<dbReference type="SUPFAM" id="SSF103473">
    <property type="entry name" value="MFS general substrate transporter"/>
    <property type="match status" value="1"/>
</dbReference>
<feature type="transmembrane region" description="Helical" evidence="9">
    <location>
        <begin position="285"/>
        <end position="303"/>
    </location>
</feature>
<comment type="subcellular location">
    <subcellularLocation>
        <location evidence="1">Membrane</location>
        <topology evidence="1">Multi-pass membrane protein</topology>
    </subcellularLocation>
</comment>
<dbReference type="FunFam" id="1.20.1250.20:FF:000134">
    <property type="entry name" value="MFS sugar transporter protein"/>
    <property type="match status" value="1"/>
</dbReference>
<dbReference type="Gene3D" id="1.20.1250.20">
    <property type="entry name" value="MFS general substrate transporter like domains"/>
    <property type="match status" value="1"/>
</dbReference>
<feature type="region of interest" description="Disordered" evidence="8">
    <location>
        <begin position="495"/>
        <end position="532"/>
    </location>
</feature>
<feature type="transmembrane region" description="Helical" evidence="9">
    <location>
        <begin position="129"/>
        <end position="149"/>
    </location>
</feature>
<dbReference type="PROSITE" id="PS00217">
    <property type="entry name" value="SUGAR_TRANSPORT_2"/>
    <property type="match status" value="1"/>
</dbReference>
<gene>
    <name evidence="11" type="ORF">PV11_03305</name>
</gene>
<feature type="transmembrane region" description="Helical" evidence="9">
    <location>
        <begin position="73"/>
        <end position="92"/>
    </location>
</feature>
<dbReference type="PANTHER" id="PTHR48022">
    <property type="entry name" value="PLASTIDIC GLUCOSE TRANSPORTER 4"/>
    <property type="match status" value="1"/>
</dbReference>
<evidence type="ECO:0000256" key="9">
    <source>
        <dbReference type="SAM" id="Phobius"/>
    </source>
</evidence>
<organism evidence="11 12">
    <name type="scientific">Exophiala sideris</name>
    <dbReference type="NCBI Taxonomy" id="1016849"/>
    <lineage>
        <taxon>Eukaryota</taxon>
        <taxon>Fungi</taxon>
        <taxon>Dikarya</taxon>
        <taxon>Ascomycota</taxon>
        <taxon>Pezizomycotina</taxon>
        <taxon>Eurotiomycetes</taxon>
        <taxon>Chaetothyriomycetidae</taxon>
        <taxon>Chaetothyriales</taxon>
        <taxon>Herpotrichiellaceae</taxon>
        <taxon>Exophiala</taxon>
    </lineage>
</organism>
<feature type="transmembrane region" description="Helical" evidence="9">
    <location>
        <begin position="198"/>
        <end position="215"/>
    </location>
</feature>
<feature type="transmembrane region" description="Helical" evidence="9">
    <location>
        <begin position="420"/>
        <end position="442"/>
    </location>
</feature>
<feature type="transmembrane region" description="Helical" evidence="9">
    <location>
        <begin position="161"/>
        <end position="186"/>
    </location>
</feature>
<dbReference type="InterPro" id="IPR005829">
    <property type="entry name" value="Sugar_transporter_CS"/>
</dbReference>